<dbReference type="SUPFAM" id="SSF63829">
    <property type="entry name" value="Calcium-dependent phosphotriesterase"/>
    <property type="match status" value="1"/>
</dbReference>
<accession>A0AAN0Y3L8</accession>
<organism evidence="1 2">
    <name type="scientific">Vibrio natriegens NBRC 15636 = ATCC 14048 = DSM 759</name>
    <dbReference type="NCBI Taxonomy" id="1219067"/>
    <lineage>
        <taxon>Bacteria</taxon>
        <taxon>Pseudomonadati</taxon>
        <taxon>Pseudomonadota</taxon>
        <taxon>Gammaproteobacteria</taxon>
        <taxon>Vibrionales</taxon>
        <taxon>Vibrionaceae</taxon>
        <taxon>Vibrio</taxon>
    </lineage>
</organism>
<dbReference type="KEGG" id="vna:PN96_01980"/>
<dbReference type="PROSITE" id="PS51257">
    <property type="entry name" value="PROKAR_LIPOPROTEIN"/>
    <property type="match status" value="1"/>
</dbReference>
<protein>
    <submittedName>
        <fullName evidence="1">PKD domain-containing protein</fullName>
    </submittedName>
</protein>
<dbReference type="GeneID" id="70911543"/>
<sequence length="584" mass="63781">MYKFSSLVITLFLVGCGGGGGGSDSSGNIRVFSPQPTVDIVGHTMLPLTAHIAFDSKGVTAQQIHVGVASESPLVKNAEIVFTSETGGILKIDLEPGYKAGNGTTQHQISMLACFDEYCNEHVPGSPINATINYSVELNEQAILLEDETIHYHAATNALVDNNLKQRTIRLRGNHGDQLKLSRSDGEVRVNQLSLTPKSYDEYAALIDLKLPHNLAVGDYSGDLELNVCYDEQCDYPVAGSPLQVPMDFVIEAPTQALSNALAVNERLKFGYEVLQAAYVPGLNLLVMTSKSPASQLHVYDLATGKTHSFSLSNQPVSLTVDTLAKQGRVVVATEYQAEVFDFNSADLATPTRQQISTSYNSPSIAVRRDDLFAAGSNLEVIDISTKSSEISEGVYWYSPDIKLGSNGDVLLGLEANLSPQSFTGVFVESGQWNLQNTEDEYHGDHSHGGIFWFDKAGEYYIDGNGNYYTLKDGTHLDLKWAGQLPLSELSDTYKPSITAFIDTGSEYVIAEGEQSRQLRVIDKASNTVIETFAATNREGSWGADEEHIQFAFVADGGEIYMIKSLNDYTTSWEYAQPELVRVK</sequence>
<evidence type="ECO:0000313" key="2">
    <source>
        <dbReference type="Proteomes" id="UP000092741"/>
    </source>
</evidence>
<name>A0AAN0Y3L8_VIBNA</name>
<gene>
    <name evidence="1" type="ORF">BA890_11300</name>
</gene>
<dbReference type="Proteomes" id="UP000092741">
    <property type="component" value="Chromosome 1"/>
</dbReference>
<dbReference type="AlphaFoldDB" id="A0AAN0Y3L8"/>
<dbReference type="RefSeq" id="WP_024373065.1">
    <property type="nucleotide sequence ID" value="NZ_ATWU01000161.1"/>
</dbReference>
<evidence type="ECO:0000313" key="1">
    <source>
        <dbReference type="EMBL" id="ANQ13335.1"/>
    </source>
</evidence>
<proteinExistence type="predicted"/>
<reference evidence="1 2" key="1">
    <citation type="submission" date="2016-07" db="EMBL/GenBank/DDBJ databases">
        <title>Developing Vibrio natriegens as a novel, fast-growing host for biotechnology.</title>
        <authorList>
            <person name="Weinstock M.T."/>
            <person name="Hesek E.D."/>
            <person name="Wilson C.M."/>
            <person name="Gibson D.G."/>
        </authorList>
    </citation>
    <scope>NUCLEOTIDE SEQUENCE [LARGE SCALE GENOMIC DNA]</scope>
    <source>
        <strain evidence="1 2">ATCC 14048</strain>
    </source>
</reference>
<dbReference type="EMBL" id="CP016345">
    <property type="protein sequence ID" value="ANQ13335.1"/>
    <property type="molecule type" value="Genomic_DNA"/>
</dbReference>
<keyword evidence="2" id="KW-1185">Reference proteome</keyword>